<evidence type="ECO:0000313" key="5">
    <source>
        <dbReference type="EMBL" id="TCC34640.1"/>
    </source>
</evidence>
<dbReference type="EMBL" id="SJKA01000004">
    <property type="protein sequence ID" value="TCC34640.1"/>
    <property type="molecule type" value="Genomic_DNA"/>
</dbReference>
<dbReference type="RefSeq" id="WP_131287145.1">
    <property type="nucleotide sequence ID" value="NZ_SJKA01000004.1"/>
</dbReference>
<protein>
    <submittedName>
        <fullName evidence="5">Dihydrodipicolinate synthase family protein</fullName>
    </submittedName>
</protein>
<dbReference type="Proteomes" id="UP000292695">
    <property type="component" value="Unassembled WGS sequence"/>
</dbReference>
<dbReference type="Pfam" id="PF00701">
    <property type="entry name" value="DHDPS"/>
    <property type="match status" value="1"/>
</dbReference>
<dbReference type="Gene3D" id="3.20.20.70">
    <property type="entry name" value="Aldolase class I"/>
    <property type="match status" value="1"/>
</dbReference>
<dbReference type="CDD" id="cd00408">
    <property type="entry name" value="DHDPS-like"/>
    <property type="match status" value="1"/>
</dbReference>
<reference evidence="5 6" key="1">
    <citation type="submission" date="2019-02" db="EMBL/GenBank/DDBJ databases">
        <title>Kribbella capetownensis sp. nov. and Kribbella speibonae sp. nov., isolated from soil.</title>
        <authorList>
            <person name="Curtis S.M."/>
            <person name="Norton I."/>
            <person name="Everest G.J."/>
            <person name="Meyers P.R."/>
        </authorList>
    </citation>
    <scope>NUCLEOTIDE SEQUENCE [LARGE SCALE GENOMIC DNA]</scope>
    <source>
        <strain evidence="5 6">DSM 27082</strain>
    </source>
</reference>
<dbReference type="OrthoDB" id="4160798at2"/>
<keyword evidence="6" id="KW-1185">Reference proteome</keyword>
<organism evidence="5 6">
    <name type="scientific">Kribbella sindirgiensis</name>
    <dbReference type="NCBI Taxonomy" id="1124744"/>
    <lineage>
        <taxon>Bacteria</taxon>
        <taxon>Bacillati</taxon>
        <taxon>Actinomycetota</taxon>
        <taxon>Actinomycetes</taxon>
        <taxon>Propionibacteriales</taxon>
        <taxon>Kribbellaceae</taxon>
        <taxon>Kribbella</taxon>
    </lineage>
</organism>
<dbReference type="InterPro" id="IPR002220">
    <property type="entry name" value="DapA-like"/>
</dbReference>
<comment type="caution">
    <text evidence="5">The sequence shown here is derived from an EMBL/GenBank/DDBJ whole genome shotgun (WGS) entry which is preliminary data.</text>
</comment>
<dbReference type="AlphaFoldDB" id="A0A4R0IQ08"/>
<dbReference type="InterPro" id="IPR013785">
    <property type="entry name" value="Aldolase_TIM"/>
</dbReference>
<evidence type="ECO:0000313" key="6">
    <source>
        <dbReference type="Proteomes" id="UP000292695"/>
    </source>
</evidence>
<dbReference type="SUPFAM" id="SSF51569">
    <property type="entry name" value="Aldolase"/>
    <property type="match status" value="1"/>
</dbReference>
<dbReference type="SMART" id="SM01130">
    <property type="entry name" value="DHDPS"/>
    <property type="match status" value="1"/>
</dbReference>
<evidence type="ECO:0000256" key="4">
    <source>
        <dbReference type="PIRSR" id="PIRSR001365-1"/>
    </source>
</evidence>
<evidence type="ECO:0000256" key="3">
    <source>
        <dbReference type="PIRNR" id="PIRNR001365"/>
    </source>
</evidence>
<feature type="active site" description="Proton donor/acceptor" evidence="4">
    <location>
        <position position="135"/>
    </location>
</feature>
<feature type="active site" description="Schiff-base intermediate with substrate" evidence="4">
    <location>
        <position position="161"/>
    </location>
</feature>
<evidence type="ECO:0000256" key="1">
    <source>
        <dbReference type="ARBA" id="ARBA00007592"/>
    </source>
</evidence>
<sequence length="294" mass="30205">MLEGVVVPLVTPMSEPGIPSAAAAEPLLAAMASAGIERLMLLGSNGEGPLIPYDLAGEYVAGVVKQWRELVPGGVIMVNVTAAGTQESGRRAADAAAAGADALVSSPPTFFRHRDDEVIAHFAALGTYGLPVAAYNTPRSTPLNRAIVDALVAMPHLIGVKDSSGDPSTVASLLAAPGLQVSQGDEQHLADALRAGAHGITPGIANLAPRLALELAADPTDHLQHLATALTAIHKIRPGVPTVKALLHTRGLCPPHSSPPLTPCTPAELNNLLQTVEPLEPYLIRQVGTGCGGR</sequence>
<proteinExistence type="inferred from homology"/>
<dbReference type="PANTHER" id="PTHR12128">
    <property type="entry name" value="DIHYDRODIPICOLINATE SYNTHASE"/>
    <property type="match status" value="1"/>
</dbReference>
<dbReference type="PANTHER" id="PTHR12128:SF66">
    <property type="entry name" value="4-HYDROXY-2-OXOGLUTARATE ALDOLASE, MITOCHONDRIAL"/>
    <property type="match status" value="1"/>
</dbReference>
<accession>A0A4R0IQ08</accession>
<comment type="similarity">
    <text evidence="1 3">Belongs to the DapA family.</text>
</comment>
<keyword evidence="2 3" id="KW-0456">Lyase</keyword>
<dbReference type="GO" id="GO:0008840">
    <property type="term" value="F:4-hydroxy-tetrahydrodipicolinate synthase activity"/>
    <property type="evidence" value="ECO:0007669"/>
    <property type="project" value="TreeGrafter"/>
</dbReference>
<gene>
    <name evidence="5" type="ORF">E0H50_12020</name>
</gene>
<name>A0A4R0IQ08_9ACTN</name>
<evidence type="ECO:0000256" key="2">
    <source>
        <dbReference type="ARBA" id="ARBA00023239"/>
    </source>
</evidence>
<dbReference type="PIRSF" id="PIRSF001365">
    <property type="entry name" value="DHDPS"/>
    <property type="match status" value="1"/>
</dbReference>